<evidence type="ECO:0000313" key="2">
    <source>
        <dbReference type="Proteomes" id="UP000769157"/>
    </source>
</evidence>
<dbReference type="GeneID" id="70236122"/>
<dbReference type="EMBL" id="JAEUBE010000295">
    <property type="protein sequence ID" value="KAH3665968.1"/>
    <property type="molecule type" value="Genomic_DNA"/>
</dbReference>
<sequence>MLIDKSMAWFLRESIWLWELVVACKTNIITTFKMMLNAIITKEHTNRSTPDIFKSGYPDWLASVIGAKNTNIGINKIPYPTTMGIKDWFWAVAIIASNTIERT</sequence>
<protein>
    <submittedName>
        <fullName evidence="1">Uncharacterized protein</fullName>
    </submittedName>
</protein>
<reference evidence="1" key="1">
    <citation type="journal article" date="2021" name="Open Biol.">
        <title>Shared evolutionary footprints suggest mitochondrial oxidative damage underlies multiple complex I losses in fungi.</title>
        <authorList>
            <person name="Schikora-Tamarit M.A."/>
            <person name="Marcet-Houben M."/>
            <person name="Nosek J."/>
            <person name="Gabaldon T."/>
        </authorList>
    </citation>
    <scope>NUCLEOTIDE SEQUENCE</scope>
    <source>
        <strain evidence="1">CBS6075</strain>
    </source>
</reference>
<keyword evidence="2" id="KW-1185">Reference proteome</keyword>
<name>A0A9P8P5N9_9ASCO</name>
<dbReference type="Proteomes" id="UP000769157">
    <property type="component" value="Unassembled WGS sequence"/>
</dbReference>
<evidence type="ECO:0000313" key="1">
    <source>
        <dbReference type="EMBL" id="KAH3665968.1"/>
    </source>
</evidence>
<comment type="caution">
    <text evidence="1">The sequence shown here is derived from an EMBL/GenBank/DDBJ whole genome shotgun (WGS) entry which is preliminary data.</text>
</comment>
<accession>A0A9P8P5N9</accession>
<gene>
    <name evidence="1" type="ORF">OGAPHI_004157</name>
</gene>
<reference evidence="1" key="2">
    <citation type="submission" date="2021-01" db="EMBL/GenBank/DDBJ databases">
        <authorList>
            <person name="Schikora-Tamarit M.A."/>
        </authorList>
    </citation>
    <scope>NUCLEOTIDE SEQUENCE</scope>
    <source>
        <strain evidence="1">CBS6075</strain>
    </source>
</reference>
<proteinExistence type="predicted"/>
<dbReference type="RefSeq" id="XP_046061172.1">
    <property type="nucleotide sequence ID" value="XM_046205204.1"/>
</dbReference>
<dbReference type="AlphaFoldDB" id="A0A9P8P5N9"/>
<organism evidence="1 2">
    <name type="scientific">Ogataea philodendri</name>
    <dbReference type="NCBI Taxonomy" id="1378263"/>
    <lineage>
        <taxon>Eukaryota</taxon>
        <taxon>Fungi</taxon>
        <taxon>Dikarya</taxon>
        <taxon>Ascomycota</taxon>
        <taxon>Saccharomycotina</taxon>
        <taxon>Pichiomycetes</taxon>
        <taxon>Pichiales</taxon>
        <taxon>Pichiaceae</taxon>
        <taxon>Ogataea</taxon>
    </lineage>
</organism>